<keyword evidence="6 12" id="KW-0547">Nucleotide-binding</keyword>
<dbReference type="CDD" id="cd01672">
    <property type="entry name" value="TMPK"/>
    <property type="match status" value="1"/>
</dbReference>
<dbReference type="EMBL" id="PYVF01000018">
    <property type="protein sequence ID" value="PTB89333.1"/>
    <property type="molecule type" value="Genomic_DNA"/>
</dbReference>
<comment type="catalytic activity">
    <reaction evidence="10 12">
        <text>dTMP + ATP = dTDP + ADP</text>
        <dbReference type="Rhea" id="RHEA:13517"/>
        <dbReference type="ChEBI" id="CHEBI:30616"/>
        <dbReference type="ChEBI" id="CHEBI:58369"/>
        <dbReference type="ChEBI" id="CHEBI:63528"/>
        <dbReference type="ChEBI" id="CHEBI:456216"/>
        <dbReference type="EC" id="2.7.4.9"/>
    </reaction>
</comment>
<evidence type="ECO:0000256" key="4">
    <source>
        <dbReference type="ARBA" id="ARBA00022679"/>
    </source>
</evidence>
<keyword evidence="4 12" id="KW-0808">Transferase</keyword>
<evidence type="ECO:0000256" key="7">
    <source>
        <dbReference type="ARBA" id="ARBA00022777"/>
    </source>
</evidence>
<keyword evidence="5 12" id="KW-0545">Nucleotide biosynthesis</keyword>
<comment type="similarity">
    <text evidence="1 12">Belongs to the thymidylate kinase family.</text>
</comment>
<dbReference type="PANTHER" id="PTHR10344:SF4">
    <property type="entry name" value="UMP-CMP KINASE 2, MITOCHONDRIAL"/>
    <property type="match status" value="1"/>
</dbReference>
<evidence type="ECO:0000256" key="11">
    <source>
        <dbReference type="ARBA" id="ARBA00057735"/>
    </source>
</evidence>
<dbReference type="PANTHER" id="PTHR10344">
    <property type="entry name" value="THYMIDYLATE KINASE"/>
    <property type="match status" value="1"/>
</dbReference>
<dbReference type="SUPFAM" id="SSF52540">
    <property type="entry name" value="P-loop containing nucleoside triphosphate hydrolases"/>
    <property type="match status" value="1"/>
</dbReference>
<dbReference type="HAMAP" id="MF_00165">
    <property type="entry name" value="Thymidylate_kinase"/>
    <property type="match status" value="1"/>
</dbReference>
<dbReference type="Gene3D" id="3.40.50.300">
    <property type="entry name" value="P-loop containing nucleotide triphosphate hydrolases"/>
    <property type="match status" value="1"/>
</dbReference>
<dbReference type="FunFam" id="3.40.50.300:FF:000225">
    <property type="entry name" value="Thymidylate kinase"/>
    <property type="match status" value="1"/>
</dbReference>
<dbReference type="GO" id="GO:0004798">
    <property type="term" value="F:dTMP kinase activity"/>
    <property type="evidence" value="ECO:0007669"/>
    <property type="project" value="UniProtKB-UniRule"/>
</dbReference>
<dbReference type="GO" id="GO:0006233">
    <property type="term" value="P:dTDP biosynthetic process"/>
    <property type="evidence" value="ECO:0007669"/>
    <property type="project" value="InterPro"/>
</dbReference>
<protein>
    <recommendedName>
        <fullName evidence="3 12">Thymidylate kinase</fullName>
        <ecNumber evidence="2 12">2.7.4.9</ecNumber>
    </recommendedName>
    <alternativeName>
        <fullName evidence="9 12">dTMP kinase</fullName>
    </alternativeName>
</protein>
<dbReference type="InterPro" id="IPR027417">
    <property type="entry name" value="P-loop_NTPase"/>
</dbReference>
<evidence type="ECO:0000256" key="6">
    <source>
        <dbReference type="ARBA" id="ARBA00022741"/>
    </source>
</evidence>
<feature type="binding site" evidence="12">
    <location>
        <begin position="10"/>
        <end position="17"/>
    </location>
    <ligand>
        <name>ATP</name>
        <dbReference type="ChEBI" id="CHEBI:30616"/>
    </ligand>
</feature>
<evidence type="ECO:0000256" key="5">
    <source>
        <dbReference type="ARBA" id="ARBA00022727"/>
    </source>
</evidence>
<dbReference type="NCBIfam" id="TIGR00041">
    <property type="entry name" value="DTMP_kinase"/>
    <property type="match status" value="1"/>
</dbReference>
<evidence type="ECO:0000259" key="13">
    <source>
        <dbReference type="Pfam" id="PF02223"/>
    </source>
</evidence>
<dbReference type="GO" id="GO:0005524">
    <property type="term" value="F:ATP binding"/>
    <property type="evidence" value="ECO:0007669"/>
    <property type="project" value="UniProtKB-UniRule"/>
</dbReference>
<comment type="function">
    <text evidence="11 12">Phosphorylation of dTMP to form dTDP in both de novo and salvage pathways of dTTP synthesis.</text>
</comment>
<dbReference type="Pfam" id="PF02223">
    <property type="entry name" value="Thymidylate_kin"/>
    <property type="match status" value="1"/>
</dbReference>
<dbReference type="GO" id="GO:0005829">
    <property type="term" value="C:cytosol"/>
    <property type="evidence" value="ECO:0007669"/>
    <property type="project" value="TreeGrafter"/>
</dbReference>
<gene>
    <name evidence="12" type="primary">tmk</name>
    <name evidence="14" type="ORF">C9927_02010</name>
</gene>
<dbReference type="EC" id="2.7.4.9" evidence="2 12"/>
<dbReference type="AlphaFoldDB" id="A0A2T4D696"/>
<evidence type="ECO:0000313" key="15">
    <source>
        <dbReference type="Proteomes" id="UP000242087"/>
    </source>
</evidence>
<evidence type="ECO:0000256" key="8">
    <source>
        <dbReference type="ARBA" id="ARBA00022840"/>
    </source>
</evidence>
<keyword evidence="8 12" id="KW-0067">ATP-binding</keyword>
<evidence type="ECO:0000256" key="12">
    <source>
        <dbReference type="HAMAP-Rule" id="MF_00165"/>
    </source>
</evidence>
<dbReference type="GO" id="GO:0006235">
    <property type="term" value="P:dTTP biosynthetic process"/>
    <property type="evidence" value="ECO:0007669"/>
    <property type="project" value="UniProtKB-UniRule"/>
</dbReference>
<dbReference type="Proteomes" id="UP000242087">
    <property type="component" value="Unassembled WGS sequence"/>
</dbReference>
<keyword evidence="7 12" id="KW-0418">Kinase</keyword>
<evidence type="ECO:0000256" key="2">
    <source>
        <dbReference type="ARBA" id="ARBA00012980"/>
    </source>
</evidence>
<reference evidence="14 15" key="1">
    <citation type="submission" date="2018-03" db="EMBL/GenBank/DDBJ databases">
        <title>Cross-interface Injection: A General Nanoliter Liquid Handling Method Applied to Single Cells Genome Amplification Automated Nanoliter Liquid Handling Applied to Single Cell Multiple Displacement Amplification.</title>
        <authorList>
            <person name="Yun J."/>
            <person name="Xu P."/>
            <person name="Xu J."/>
            <person name="Dai X."/>
            <person name="Wang Y."/>
            <person name="Zheng X."/>
            <person name="Cao C."/>
            <person name="Yi Q."/>
            <person name="Zhu Y."/>
            <person name="Wang L."/>
            <person name="Dong Z."/>
            <person name="Huang Y."/>
            <person name="Huang L."/>
            <person name="Du W."/>
        </authorList>
    </citation>
    <scope>NUCLEOTIDE SEQUENCE [LARGE SCALE GENOMIC DNA]</scope>
    <source>
        <strain evidence="14 15">A12-4</strain>
    </source>
</reference>
<sequence>MTGKFIVVEGLEGAGKSSAIASIVTHLQAKNIAATTVREPGGTPLAEALRELVKQDWAEPVHANTELLIMYASRVQLVENVIKPALQQGTWVIADRHDLSSRAYQGGGRQLGDDKLQVLKHQVLGAFGPDLTLLIDVEPKLGLERARTRGALDRIEQEDLSFFERTRARYLELAEADRSIHVIDGGQAMEAVHRDLLTCVEAELFR</sequence>
<dbReference type="GO" id="GO:0006227">
    <property type="term" value="P:dUDP biosynthetic process"/>
    <property type="evidence" value="ECO:0007669"/>
    <property type="project" value="TreeGrafter"/>
</dbReference>
<dbReference type="InterPro" id="IPR018094">
    <property type="entry name" value="Thymidylate_kinase"/>
</dbReference>
<evidence type="ECO:0000256" key="1">
    <source>
        <dbReference type="ARBA" id="ARBA00009776"/>
    </source>
</evidence>
<comment type="caution">
    <text evidence="14">The sequence shown here is derived from an EMBL/GenBank/DDBJ whole genome shotgun (WGS) entry which is preliminary data.</text>
</comment>
<accession>A0A2T4D696</accession>
<evidence type="ECO:0000256" key="3">
    <source>
        <dbReference type="ARBA" id="ARBA00017144"/>
    </source>
</evidence>
<dbReference type="InterPro" id="IPR039430">
    <property type="entry name" value="Thymidylate_kin-like_dom"/>
</dbReference>
<evidence type="ECO:0000256" key="9">
    <source>
        <dbReference type="ARBA" id="ARBA00029962"/>
    </source>
</evidence>
<feature type="domain" description="Thymidylate kinase-like" evidence="13">
    <location>
        <begin position="8"/>
        <end position="195"/>
    </location>
</feature>
<name>A0A2T4D696_9GAMM</name>
<proteinExistence type="inferred from homology"/>
<evidence type="ECO:0000313" key="14">
    <source>
        <dbReference type="EMBL" id="PTB89333.1"/>
    </source>
</evidence>
<organism evidence="14 15">
    <name type="scientific">Pseudidiomarina aestuarii</name>
    <dbReference type="NCBI Taxonomy" id="624146"/>
    <lineage>
        <taxon>Bacteria</taxon>
        <taxon>Pseudomonadati</taxon>
        <taxon>Pseudomonadota</taxon>
        <taxon>Gammaproteobacteria</taxon>
        <taxon>Alteromonadales</taxon>
        <taxon>Idiomarinaceae</taxon>
        <taxon>Pseudidiomarina</taxon>
    </lineage>
</organism>
<evidence type="ECO:0000256" key="10">
    <source>
        <dbReference type="ARBA" id="ARBA00048743"/>
    </source>
</evidence>